<gene>
    <name evidence="1" type="ORF">GMARGA_LOCUS32158</name>
</gene>
<dbReference type="Proteomes" id="UP000789901">
    <property type="component" value="Unassembled WGS sequence"/>
</dbReference>
<keyword evidence="2" id="KW-1185">Reference proteome</keyword>
<feature type="non-terminal residue" evidence="1">
    <location>
        <position position="1"/>
    </location>
</feature>
<proteinExistence type="predicted"/>
<protein>
    <submittedName>
        <fullName evidence="1">34143_t:CDS:1</fullName>
    </submittedName>
</protein>
<comment type="caution">
    <text evidence="1">The sequence shown here is derived from an EMBL/GenBank/DDBJ whole genome shotgun (WGS) entry which is preliminary data.</text>
</comment>
<feature type="non-terminal residue" evidence="1">
    <location>
        <position position="126"/>
    </location>
</feature>
<evidence type="ECO:0000313" key="2">
    <source>
        <dbReference type="Proteomes" id="UP000789901"/>
    </source>
</evidence>
<accession>A0ABN7WKV7</accession>
<sequence length="126" mass="14158">SNIKALQNLSGTSIAHIEPNRNQANIEPNSESLKCIENFQLTQILLHCKRPSPTFPTSSIPKSVWTIPNPELLTNKKISKELSSVNNDELAKMSNTTRDHYSPEDMHADLEDLARNSEISFEEVLT</sequence>
<dbReference type="EMBL" id="CAJVQB010049800">
    <property type="protein sequence ID" value="CAG8834634.1"/>
    <property type="molecule type" value="Genomic_DNA"/>
</dbReference>
<name>A0ABN7WKV7_GIGMA</name>
<reference evidence="1 2" key="1">
    <citation type="submission" date="2021-06" db="EMBL/GenBank/DDBJ databases">
        <authorList>
            <person name="Kallberg Y."/>
            <person name="Tangrot J."/>
            <person name="Rosling A."/>
        </authorList>
    </citation>
    <scope>NUCLEOTIDE SEQUENCE [LARGE SCALE GENOMIC DNA]</scope>
    <source>
        <strain evidence="1 2">120-4 pot B 10/14</strain>
    </source>
</reference>
<organism evidence="1 2">
    <name type="scientific">Gigaspora margarita</name>
    <dbReference type="NCBI Taxonomy" id="4874"/>
    <lineage>
        <taxon>Eukaryota</taxon>
        <taxon>Fungi</taxon>
        <taxon>Fungi incertae sedis</taxon>
        <taxon>Mucoromycota</taxon>
        <taxon>Glomeromycotina</taxon>
        <taxon>Glomeromycetes</taxon>
        <taxon>Diversisporales</taxon>
        <taxon>Gigasporaceae</taxon>
        <taxon>Gigaspora</taxon>
    </lineage>
</organism>
<evidence type="ECO:0000313" key="1">
    <source>
        <dbReference type="EMBL" id="CAG8834634.1"/>
    </source>
</evidence>